<evidence type="ECO:0000313" key="3">
    <source>
        <dbReference type="Proteomes" id="UP001604277"/>
    </source>
</evidence>
<evidence type="ECO:0000313" key="2">
    <source>
        <dbReference type="EMBL" id="KAL2535578.1"/>
    </source>
</evidence>
<gene>
    <name evidence="2" type="ORF">Fot_16969</name>
</gene>
<dbReference type="Pfam" id="PF08524">
    <property type="entry name" value="rRNA_processing"/>
    <property type="match status" value="1"/>
</dbReference>
<organism evidence="2 3">
    <name type="scientific">Forsythia ovata</name>
    <dbReference type="NCBI Taxonomy" id="205694"/>
    <lineage>
        <taxon>Eukaryota</taxon>
        <taxon>Viridiplantae</taxon>
        <taxon>Streptophyta</taxon>
        <taxon>Embryophyta</taxon>
        <taxon>Tracheophyta</taxon>
        <taxon>Spermatophyta</taxon>
        <taxon>Magnoliopsida</taxon>
        <taxon>eudicotyledons</taxon>
        <taxon>Gunneridae</taxon>
        <taxon>Pentapetalae</taxon>
        <taxon>asterids</taxon>
        <taxon>lamiids</taxon>
        <taxon>Lamiales</taxon>
        <taxon>Oleaceae</taxon>
        <taxon>Forsythieae</taxon>
        <taxon>Forsythia</taxon>
    </lineage>
</organism>
<dbReference type="Proteomes" id="UP001604277">
    <property type="component" value="Unassembled WGS sequence"/>
</dbReference>
<accession>A0ABD1VG44</accession>
<proteinExistence type="predicted"/>
<evidence type="ECO:0000256" key="1">
    <source>
        <dbReference type="SAM" id="MobiDB-lite"/>
    </source>
</evidence>
<name>A0ABD1VG44_9LAMI</name>
<dbReference type="EMBL" id="JBFOLJ010000005">
    <property type="protein sequence ID" value="KAL2535578.1"/>
    <property type="molecule type" value="Genomic_DNA"/>
</dbReference>
<feature type="region of interest" description="Disordered" evidence="1">
    <location>
        <begin position="1"/>
        <end position="31"/>
    </location>
</feature>
<feature type="compositionally biased region" description="Basic and acidic residues" evidence="1">
    <location>
        <begin position="129"/>
        <end position="146"/>
    </location>
</feature>
<keyword evidence="3" id="KW-1185">Reference proteome</keyword>
<feature type="compositionally biased region" description="Polar residues" evidence="1">
    <location>
        <begin position="89"/>
        <end position="101"/>
    </location>
</feature>
<dbReference type="PANTHER" id="PTHR15657:SF1">
    <property type="entry name" value="THYROID TRANSCRIPTION FACTOR 1-ASSOCIATED PROTEIN 26"/>
    <property type="match status" value="1"/>
</dbReference>
<comment type="caution">
    <text evidence="2">The sequence shown here is derived from an EMBL/GenBank/DDBJ whole genome shotgun (WGS) entry which is preliminary data.</text>
</comment>
<dbReference type="InterPro" id="IPR013730">
    <property type="entry name" value="Fyv7/TAP26"/>
</dbReference>
<protein>
    <submittedName>
        <fullName evidence="2">rRNA proCES</fullName>
    </submittedName>
</protein>
<dbReference type="PANTHER" id="PTHR15657">
    <property type="entry name" value="THYROID TRANSCRIPTION FACTOR 1-ASSOCIATED PROTEIN 26"/>
    <property type="match status" value="1"/>
</dbReference>
<reference evidence="3" key="1">
    <citation type="submission" date="2024-07" db="EMBL/GenBank/DDBJ databases">
        <title>Two chromosome-level genome assemblies of Korean endemic species Abeliophyllum distichum and Forsythia ovata (Oleaceae).</title>
        <authorList>
            <person name="Jang H."/>
        </authorList>
    </citation>
    <scope>NUCLEOTIDE SEQUENCE [LARGE SCALE GENOMIC DNA]</scope>
</reference>
<dbReference type="AlphaFoldDB" id="A0ABD1VG44"/>
<feature type="region of interest" description="Disordered" evidence="1">
    <location>
        <begin position="84"/>
        <end position="146"/>
    </location>
</feature>
<sequence length="229" mass="26564">MKKGGGVSEQRDERTGMGGKKINGPGWIKNKKKMMKKNMQRLGGAGLSLEAFANAKTRNNNYNPAIIKKQREFYKNAKYLRKYKRSLKQQEQQNDPSTTARPSEVENESESEDDRNVEQKNKKSKNARSLKELYEKKHEEQEKARLEREAVVQAMKEKREKSDTQRKALKEKMFKKTRSGQPVMKYRIEHMLETIEKLNKGSLQKFFESGKKISSVSSLTRTATTRCIP</sequence>